<comment type="caution">
    <text evidence="3">The sequence shown here is derived from an EMBL/GenBank/DDBJ whole genome shotgun (WGS) entry which is preliminary data.</text>
</comment>
<evidence type="ECO:0000256" key="1">
    <source>
        <dbReference type="ARBA" id="ARBA00022729"/>
    </source>
</evidence>
<accession>A0A7W9QFB4</accession>
<organism evidence="3 4">
    <name type="scientific">Streptomyces zagrosensis</name>
    <dbReference type="NCBI Taxonomy" id="1042984"/>
    <lineage>
        <taxon>Bacteria</taxon>
        <taxon>Bacillati</taxon>
        <taxon>Actinomycetota</taxon>
        <taxon>Actinomycetes</taxon>
        <taxon>Kitasatosporales</taxon>
        <taxon>Streptomycetaceae</taxon>
        <taxon>Streptomyces</taxon>
    </lineage>
</organism>
<evidence type="ECO:0000313" key="4">
    <source>
        <dbReference type="Proteomes" id="UP000588098"/>
    </source>
</evidence>
<keyword evidence="1" id="KW-0732">Signal</keyword>
<dbReference type="EMBL" id="JACHJL010000022">
    <property type="protein sequence ID" value="MBB5939236.1"/>
    <property type="molecule type" value="Genomic_DNA"/>
</dbReference>
<sequence length="161" mass="17113">MKSDNVENDPPPTPRPVPTLAVGQSATFKVYNPDDDSDDDSNAATMQVTVGGLEYITEEQADPIKPGKTYLKAKLTIKNVGKVPGDFMAYGCMQWASATTPAQDVDVATPTGELNLDTRYEPGQQATGSIVLTIPERGGMIQHDVNPVLTGPAAWAVKLPA</sequence>
<dbReference type="AlphaFoldDB" id="A0A7W9QFB4"/>
<proteinExistence type="predicted"/>
<evidence type="ECO:0008006" key="5">
    <source>
        <dbReference type="Google" id="ProtNLM"/>
    </source>
</evidence>
<feature type="region of interest" description="Disordered" evidence="2">
    <location>
        <begin position="1"/>
        <end position="23"/>
    </location>
</feature>
<dbReference type="InterPro" id="IPR029050">
    <property type="entry name" value="Immunoprotect_excell_Ig-like"/>
</dbReference>
<name>A0A7W9QFB4_9ACTN</name>
<protein>
    <recommendedName>
        <fullName evidence="5">DUF4352 domain-containing protein</fullName>
    </recommendedName>
</protein>
<gene>
    <name evidence="3" type="ORF">FHS42_006329</name>
</gene>
<evidence type="ECO:0000313" key="3">
    <source>
        <dbReference type="EMBL" id="MBB5939236.1"/>
    </source>
</evidence>
<dbReference type="Gene3D" id="2.60.40.1240">
    <property type="match status" value="1"/>
</dbReference>
<dbReference type="RefSeq" id="WP_184577973.1">
    <property type="nucleotide sequence ID" value="NZ_JACHJL010000022.1"/>
</dbReference>
<reference evidence="3 4" key="1">
    <citation type="submission" date="2020-08" db="EMBL/GenBank/DDBJ databases">
        <title>Genomic Encyclopedia of Type Strains, Phase III (KMG-III): the genomes of soil and plant-associated and newly described type strains.</title>
        <authorList>
            <person name="Whitman W."/>
        </authorList>
    </citation>
    <scope>NUCLEOTIDE SEQUENCE [LARGE SCALE GENOMIC DNA]</scope>
    <source>
        <strain evidence="3 4">CECT 8305</strain>
    </source>
</reference>
<dbReference type="Proteomes" id="UP000588098">
    <property type="component" value="Unassembled WGS sequence"/>
</dbReference>
<keyword evidence="4" id="KW-1185">Reference proteome</keyword>
<evidence type="ECO:0000256" key="2">
    <source>
        <dbReference type="SAM" id="MobiDB-lite"/>
    </source>
</evidence>